<gene>
    <name evidence="2" type="ORF">B0H67DRAFT_92071</name>
</gene>
<reference evidence="2" key="1">
    <citation type="submission" date="2023-06" db="EMBL/GenBank/DDBJ databases">
        <title>Genome-scale phylogeny and comparative genomics of the fungal order Sordariales.</title>
        <authorList>
            <consortium name="Lawrence Berkeley National Laboratory"/>
            <person name="Hensen N."/>
            <person name="Bonometti L."/>
            <person name="Westerberg I."/>
            <person name="Brannstrom I.O."/>
            <person name="Guillou S."/>
            <person name="Cros-Aarteil S."/>
            <person name="Calhoun S."/>
            <person name="Haridas S."/>
            <person name="Kuo A."/>
            <person name="Mondo S."/>
            <person name="Pangilinan J."/>
            <person name="Riley R."/>
            <person name="Labutti K."/>
            <person name="Andreopoulos B."/>
            <person name="Lipzen A."/>
            <person name="Chen C."/>
            <person name="Yanf M."/>
            <person name="Daum C."/>
            <person name="Ng V."/>
            <person name="Clum A."/>
            <person name="Steindorff A."/>
            <person name="Ohm R."/>
            <person name="Martin F."/>
            <person name="Silar P."/>
            <person name="Natvig D."/>
            <person name="Lalanne C."/>
            <person name="Gautier V."/>
            <person name="Ament-Velasquez S.L."/>
            <person name="Kruys A."/>
            <person name="Hutchinson M.I."/>
            <person name="Powell A.J."/>
            <person name="Barry K."/>
            <person name="Miller A.N."/>
            <person name="Grigoriev I.V."/>
            <person name="Debuchy R."/>
            <person name="Gladieux P."/>
            <person name="Thoren M.H."/>
            <person name="Johannesson H."/>
        </authorList>
    </citation>
    <scope>NUCLEOTIDE SEQUENCE</scope>
    <source>
        <strain evidence="2">SMH4607-1</strain>
    </source>
</reference>
<evidence type="ECO:0000313" key="3">
    <source>
        <dbReference type="Proteomes" id="UP001172102"/>
    </source>
</evidence>
<accession>A0AA40BCZ7</accession>
<proteinExistence type="predicted"/>
<dbReference type="Proteomes" id="UP001172102">
    <property type="component" value="Unassembled WGS sequence"/>
</dbReference>
<comment type="caution">
    <text evidence="2">The sequence shown here is derived from an EMBL/GenBank/DDBJ whole genome shotgun (WGS) entry which is preliminary data.</text>
</comment>
<feature type="chain" id="PRO_5041303382" evidence="1">
    <location>
        <begin position="21"/>
        <end position="147"/>
    </location>
</feature>
<protein>
    <submittedName>
        <fullName evidence="2">Uncharacterized protein</fullName>
    </submittedName>
</protein>
<name>A0AA40BCZ7_9PEZI</name>
<feature type="signal peptide" evidence="1">
    <location>
        <begin position="1"/>
        <end position="20"/>
    </location>
</feature>
<dbReference type="EMBL" id="JAUKUA010000001">
    <property type="protein sequence ID" value="KAK0731987.1"/>
    <property type="molecule type" value="Genomic_DNA"/>
</dbReference>
<keyword evidence="3" id="KW-1185">Reference proteome</keyword>
<keyword evidence="1" id="KW-0732">Signal</keyword>
<evidence type="ECO:0000313" key="2">
    <source>
        <dbReference type="EMBL" id="KAK0731987.1"/>
    </source>
</evidence>
<dbReference type="AlphaFoldDB" id="A0AA40BCZ7"/>
<evidence type="ECO:0000256" key="1">
    <source>
        <dbReference type="SAM" id="SignalP"/>
    </source>
</evidence>
<organism evidence="2 3">
    <name type="scientific">Lasiosphaeris hirsuta</name>
    <dbReference type="NCBI Taxonomy" id="260670"/>
    <lineage>
        <taxon>Eukaryota</taxon>
        <taxon>Fungi</taxon>
        <taxon>Dikarya</taxon>
        <taxon>Ascomycota</taxon>
        <taxon>Pezizomycotina</taxon>
        <taxon>Sordariomycetes</taxon>
        <taxon>Sordariomycetidae</taxon>
        <taxon>Sordariales</taxon>
        <taxon>Lasiosphaeriaceae</taxon>
        <taxon>Lasiosphaeris</taxon>
    </lineage>
</organism>
<sequence>MRFNVLTSFALLTAATTTNALSIPGKQQIILGSHAQEELPAAVHTTITTTVTTTGTLSRGIKTVTRTVSKTAPTPPALASRPEKHLGPAAAAAAAAAGPQSFLEWLIHPQPPRREKLDAKGCFCAGGNVCCYDASEDLSCGFGICGI</sequence>